<dbReference type="PROSITE" id="PS01209">
    <property type="entry name" value="LDLRA_1"/>
    <property type="match status" value="2"/>
</dbReference>
<evidence type="ECO:0000256" key="10">
    <source>
        <dbReference type="ARBA" id="ARBA00023136"/>
    </source>
</evidence>
<dbReference type="PANTHER" id="PTHR48071">
    <property type="entry name" value="SRCR DOMAIN-CONTAINING PROTEIN"/>
    <property type="match status" value="1"/>
</dbReference>
<dbReference type="GO" id="GO:0008236">
    <property type="term" value="F:serine-type peptidase activity"/>
    <property type="evidence" value="ECO:0007669"/>
    <property type="project" value="UniProtKB-KW"/>
</dbReference>
<keyword evidence="12" id="KW-0325">Glycoprotein</keyword>
<dbReference type="Pfam" id="PF00530">
    <property type="entry name" value="SRCR"/>
    <property type="match status" value="3"/>
</dbReference>
<feature type="signal peptide" evidence="17">
    <location>
        <begin position="1"/>
        <end position="23"/>
    </location>
</feature>
<dbReference type="SUPFAM" id="SSF57424">
    <property type="entry name" value="LDL receptor-like module"/>
    <property type="match status" value="2"/>
</dbReference>
<feature type="domain" description="Kringle" evidence="19">
    <location>
        <begin position="990"/>
        <end position="1073"/>
    </location>
</feature>
<evidence type="ECO:0000256" key="5">
    <source>
        <dbReference type="ARBA" id="ARBA00022729"/>
    </source>
</evidence>
<evidence type="ECO:0000256" key="3">
    <source>
        <dbReference type="ARBA" id="ARBA00022670"/>
    </source>
</evidence>
<evidence type="ECO:0000259" key="20">
    <source>
        <dbReference type="PROSITE" id="PS50287"/>
    </source>
</evidence>
<dbReference type="SUPFAM" id="SSF57440">
    <property type="entry name" value="Kringle-like"/>
    <property type="match status" value="1"/>
</dbReference>
<evidence type="ECO:0000256" key="9">
    <source>
        <dbReference type="ARBA" id="ARBA00022989"/>
    </source>
</evidence>
<dbReference type="PROSITE" id="PS50041">
    <property type="entry name" value="C_TYPE_LECTIN_2"/>
    <property type="match status" value="1"/>
</dbReference>
<evidence type="ECO:0000256" key="16">
    <source>
        <dbReference type="SAM" id="MobiDB-lite"/>
    </source>
</evidence>
<dbReference type="GO" id="GO:0005576">
    <property type="term" value="C:extracellular region"/>
    <property type="evidence" value="ECO:0007669"/>
    <property type="project" value="InterPro"/>
</dbReference>
<dbReference type="Pfam" id="PF00057">
    <property type="entry name" value="Ldl_recept_a"/>
    <property type="match status" value="3"/>
</dbReference>
<evidence type="ECO:0000256" key="11">
    <source>
        <dbReference type="ARBA" id="ARBA00023157"/>
    </source>
</evidence>
<feature type="region of interest" description="Disordered" evidence="16">
    <location>
        <begin position="1155"/>
        <end position="1238"/>
    </location>
</feature>
<feature type="compositionally biased region" description="Polar residues" evidence="16">
    <location>
        <begin position="1185"/>
        <end position="1195"/>
    </location>
</feature>
<dbReference type="PaxDb" id="121845-A0A3Q0ISX7"/>
<dbReference type="GO" id="GO:0006508">
    <property type="term" value="P:proteolysis"/>
    <property type="evidence" value="ECO:0007669"/>
    <property type="project" value="UniProtKB-KW"/>
</dbReference>
<dbReference type="Gene3D" id="2.170.140.10">
    <property type="entry name" value="Chitin binding domain"/>
    <property type="match status" value="2"/>
</dbReference>
<dbReference type="SUPFAM" id="SSF57625">
    <property type="entry name" value="Invertebrate chitin-binding proteins"/>
    <property type="match status" value="2"/>
</dbReference>
<dbReference type="InterPro" id="IPR016186">
    <property type="entry name" value="C-type_lectin-like/link_sf"/>
</dbReference>
<evidence type="ECO:0000256" key="1">
    <source>
        <dbReference type="ARBA" id="ARBA00004167"/>
    </source>
</evidence>
<keyword evidence="6" id="KW-0677">Repeat</keyword>
<evidence type="ECO:0000313" key="22">
    <source>
        <dbReference type="Proteomes" id="UP000079169"/>
    </source>
</evidence>
<dbReference type="FunFam" id="3.10.250.10:FF:000001">
    <property type="entry name" value="Lysyl oxidase 4 isoform X1"/>
    <property type="match status" value="1"/>
</dbReference>
<evidence type="ECO:0000259" key="18">
    <source>
        <dbReference type="PROSITE" id="PS50041"/>
    </source>
</evidence>
<dbReference type="PROSITE" id="PS50070">
    <property type="entry name" value="KRINGLE_2"/>
    <property type="match status" value="1"/>
</dbReference>
<dbReference type="SMART" id="SM00202">
    <property type="entry name" value="SR"/>
    <property type="match status" value="3"/>
</dbReference>
<evidence type="ECO:0000259" key="19">
    <source>
        <dbReference type="PROSITE" id="PS50070"/>
    </source>
</evidence>
<feature type="region of interest" description="Disordered" evidence="16">
    <location>
        <begin position="242"/>
        <end position="274"/>
    </location>
</feature>
<feature type="compositionally biased region" description="Basic and acidic residues" evidence="16">
    <location>
        <begin position="326"/>
        <end position="339"/>
    </location>
</feature>
<keyword evidence="9" id="KW-1133">Transmembrane helix</keyword>
<feature type="compositionally biased region" description="Polar residues" evidence="16">
    <location>
        <begin position="1221"/>
        <end position="1231"/>
    </location>
</feature>
<dbReference type="InterPro" id="IPR013806">
    <property type="entry name" value="Kringle-like"/>
</dbReference>
<feature type="compositionally biased region" description="Polar residues" evidence="16">
    <location>
        <begin position="341"/>
        <end position="356"/>
    </location>
</feature>
<dbReference type="Proteomes" id="UP000079169">
    <property type="component" value="Unplaced"/>
</dbReference>
<name>A0A3Q0ISX7_DIACI</name>
<dbReference type="Gene3D" id="2.40.20.10">
    <property type="entry name" value="Plasminogen Kringle 4"/>
    <property type="match status" value="1"/>
</dbReference>
<evidence type="ECO:0000256" key="17">
    <source>
        <dbReference type="SAM" id="SignalP"/>
    </source>
</evidence>
<dbReference type="InterPro" id="IPR036055">
    <property type="entry name" value="LDL_receptor-like_sf"/>
</dbReference>
<feature type="domain" description="SRCR" evidence="20">
    <location>
        <begin position="1302"/>
        <end position="1390"/>
    </location>
</feature>
<keyword evidence="22" id="KW-1185">Reference proteome</keyword>
<dbReference type="SMART" id="SM00192">
    <property type="entry name" value="LDLa"/>
    <property type="match status" value="3"/>
</dbReference>
<feature type="disulfide bond" evidence="15">
    <location>
        <begin position="1675"/>
        <end position="1685"/>
    </location>
</feature>
<feature type="domain" description="Chitin-binding type-2" evidence="21">
    <location>
        <begin position="92"/>
        <end position="148"/>
    </location>
</feature>
<feature type="compositionally biased region" description="Basic and acidic residues" evidence="16">
    <location>
        <begin position="1197"/>
        <end position="1220"/>
    </location>
</feature>
<dbReference type="InterPro" id="IPR001190">
    <property type="entry name" value="SRCR"/>
</dbReference>
<keyword evidence="2 13" id="KW-0420">Kringle</keyword>
<dbReference type="FunFam" id="2.40.20.10:FF:000001">
    <property type="entry name" value="Urokinase-type plasminogen activator"/>
    <property type="match status" value="1"/>
</dbReference>
<evidence type="ECO:0000256" key="13">
    <source>
        <dbReference type="PROSITE-ProRule" id="PRU00121"/>
    </source>
</evidence>
<protein>
    <submittedName>
        <fullName evidence="23">Uncharacterized protein LOC103509181</fullName>
    </submittedName>
</protein>
<dbReference type="CDD" id="cd00037">
    <property type="entry name" value="CLECT"/>
    <property type="match status" value="1"/>
</dbReference>
<dbReference type="PRINTS" id="PR00261">
    <property type="entry name" value="LDLRECEPTOR"/>
</dbReference>
<evidence type="ECO:0000259" key="21">
    <source>
        <dbReference type="PROSITE" id="PS50940"/>
    </source>
</evidence>
<evidence type="ECO:0000256" key="4">
    <source>
        <dbReference type="ARBA" id="ARBA00022692"/>
    </source>
</evidence>
<accession>A0A3Q0ISX7</accession>
<dbReference type="InterPro" id="IPR002557">
    <property type="entry name" value="Chitin-bd_dom"/>
</dbReference>
<dbReference type="InterPro" id="IPR002172">
    <property type="entry name" value="LDrepeatLR_classA_rpt"/>
</dbReference>
<feature type="chain" id="PRO_5018033813" evidence="17">
    <location>
        <begin position="24"/>
        <end position="1771"/>
    </location>
</feature>
<feature type="domain" description="Chitin-binding type-2" evidence="21">
    <location>
        <begin position="267"/>
        <end position="323"/>
    </location>
</feature>
<keyword evidence="7" id="KW-0378">Hydrolase</keyword>
<feature type="disulfide bond" evidence="15">
    <location>
        <begin position="634"/>
        <end position="644"/>
    </location>
</feature>
<keyword evidence="3" id="KW-0645">Protease</keyword>
<dbReference type="PROSITE" id="PS50068">
    <property type="entry name" value="LDLRA_2"/>
    <property type="match status" value="2"/>
</dbReference>
<dbReference type="KEGG" id="dci:103509181"/>
<dbReference type="GO" id="GO:0008061">
    <property type="term" value="F:chitin binding"/>
    <property type="evidence" value="ECO:0007669"/>
    <property type="project" value="InterPro"/>
</dbReference>
<keyword evidence="4" id="KW-0812">Transmembrane</keyword>
<dbReference type="InterPro" id="IPR001304">
    <property type="entry name" value="C-type_lectin-like"/>
</dbReference>
<dbReference type="RefSeq" id="XP_026679374.1">
    <property type="nucleotide sequence ID" value="XM_026823573.1"/>
</dbReference>
<dbReference type="SMART" id="SM00130">
    <property type="entry name" value="KR"/>
    <property type="match status" value="1"/>
</dbReference>
<dbReference type="PRINTS" id="PR00258">
    <property type="entry name" value="SPERACTRCPTR"/>
</dbReference>
<dbReference type="InterPro" id="IPR016187">
    <property type="entry name" value="CTDL_fold"/>
</dbReference>
<organism evidence="22 23">
    <name type="scientific">Diaphorina citri</name>
    <name type="common">Asian citrus psyllid</name>
    <dbReference type="NCBI Taxonomy" id="121845"/>
    <lineage>
        <taxon>Eukaryota</taxon>
        <taxon>Metazoa</taxon>
        <taxon>Ecdysozoa</taxon>
        <taxon>Arthropoda</taxon>
        <taxon>Hexapoda</taxon>
        <taxon>Insecta</taxon>
        <taxon>Pterygota</taxon>
        <taxon>Neoptera</taxon>
        <taxon>Paraneoptera</taxon>
        <taxon>Hemiptera</taxon>
        <taxon>Sternorrhyncha</taxon>
        <taxon>Psylloidea</taxon>
        <taxon>Psyllidae</taxon>
        <taxon>Diaphorininae</taxon>
        <taxon>Diaphorina</taxon>
    </lineage>
</organism>
<evidence type="ECO:0000256" key="12">
    <source>
        <dbReference type="ARBA" id="ARBA00023180"/>
    </source>
</evidence>
<dbReference type="InterPro" id="IPR023415">
    <property type="entry name" value="LDLR_class-A_CS"/>
</dbReference>
<evidence type="ECO:0000313" key="23">
    <source>
        <dbReference type="RefSeq" id="XP_026679374.1"/>
    </source>
</evidence>
<dbReference type="SUPFAM" id="SSF56436">
    <property type="entry name" value="C-type lectin-like"/>
    <property type="match status" value="1"/>
</dbReference>
<dbReference type="SMART" id="SM00034">
    <property type="entry name" value="CLECT"/>
    <property type="match status" value="1"/>
</dbReference>
<feature type="disulfide bond" evidence="14">
    <location>
        <begin position="1564"/>
        <end position="1582"/>
    </location>
</feature>
<dbReference type="Pfam" id="PF01607">
    <property type="entry name" value="CBM_14"/>
    <property type="match status" value="2"/>
</dbReference>
<feature type="compositionally biased region" description="Basic and acidic residues" evidence="16">
    <location>
        <begin position="251"/>
        <end position="269"/>
    </location>
</feature>
<feature type="region of interest" description="Disordered" evidence="16">
    <location>
        <begin position="326"/>
        <end position="371"/>
    </location>
</feature>
<dbReference type="InterPro" id="IPR036772">
    <property type="entry name" value="SRCR-like_dom_sf"/>
</dbReference>
<dbReference type="Gene3D" id="3.10.100.10">
    <property type="entry name" value="Mannose-Binding Protein A, subunit A"/>
    <property type="match status" value="1"/>
</dbReference>
<keyword evidence="8" id="KW-0720">Serine protease</keyword>
<dbReference type="CDD" id="cd00112">
    <property type="entry name" value="LDLa"/>
    <property type="match status" value="3"/>
</dbReference>
<dbReference type="InterPro" id="IPR038178">
    <property type="entry name" value="Kringle_sf"/>
</dbReference>
<dbReference type="GeneID" id="103509181"/>
<keyword evidence="5 17" id="KW-0732">Signal</keyword>
<comment type="caution">
    <text evidence="15">Lacks conserved residue(s) required for the propagation of feature annotation.</text>
</comment>
<keyword evidence="10" id="KW-0472">Membrane</keyword>
<dbReference type="PROSITE" id="PS50940">
    <property type="entry name" value="CHIT_BIND_II"/>
    <property type="match status" value="2"/>
</dbReference>
<evidence type="ECO:0000256" key="15">
    <source>
        <dbReference type="PROSITE-ProRule" id="PRU00196"/>
    </source>
</evidence>
<comment type="subcellular location">
    <subcellularLocation>
        <location evidence="1">Membrane</location>
        <topology evidence="1">Single-pass membrane protein</topology>
    </subcellularLocation>
</comment>
<dbReference type="PANTHER" id="PTHR48071:SF27">
    <property type="entry name" value="SCAVENGER RECEPTOR CYSTEINE-RICH TYPE 1 PROTEIN M130-LIKE"/>
    <property type="match status" value="1"/>
</dbReference>
<feature type="disulfide bond" evidence="15">
    <location>
        <begin position="1380"/>
        <end position="1390"/>
    </location>
</feature>
<dbReference type="Gene3D" id="4.10.400.10">
    <property type="entry name" value="Low-density Lipoprotein Receptor"/>
    <property type="match status" value="3"/>
</dbReference>
<proteinExistence type="predicted"/>
<gene>
    <name evidence="23" type="primary">LOC103509181</name>
</gene>
<dbReference type="PROSITE" id="PS50287">
    <property type="entry name" value="SRCR_2"/>
    <property type="match status" value="3"/>
</dbReference>
<dbReference type="FunFam" id="3.10.250.10:FF:000016">
    <property type="entry name" value="Scavenger receptor cysteine-rich protein type 12"/>
    <property type="match status" value="2"/>
</dbReference>
<dbReference type="GO" id="GO:0016020">
    <property type="term" value="C:membrane"/>
    <property type="evidence" value="ECO:0007669"/>
    <property type="project" value="UniProtKB-SubCell"/>
</dbReference>
<dbReference type="SUPFAM" id="SSF56487">
    <property type="entry name" value="SRCR-like"/>
    <property type="match status" value="3"/>
</dbReference>
<dbReference type="InterPro" id="IPR036508">
    <property type="entry name" value="Chitin-bd_dom_sf"/>
</dbReference>
<evidence type="ECO:0000256" key="2">
    <source>
        <dbReference type="ARBA" id="ARBA00022572"/>
    </source>
</evidence>
<evidence type="ECO:0000256" key="8">
    <source>
        <dbReference type="ARBA" id="ARBA00022825"/>
    </source>
</evidence>
<dbReference type="InterPro" id="IPR000001">
    <property type="entry name" value="Kringle"/>
</dbReference>
<dbReference type="Gene3D" id="3.10.250.10">
    <property type="entry name" value="SRCR-like domain"/>
    <property type="match status" value="3"/>
</dbReference>
<dbReference type="SMART" id="SM00494">
    <property type="entry name" value="ChtBD2"/>
    <property type="match status" value="2"/>
</dbReference>
<sequence>MCVKMFVLTNCILGVLLIQHVYGAGGKNEKIIVDPVTNERVHDPSEILRFPNDQYSGGQKFAPSQYPAPSDTQPQYVAKDPTLEGGFQKYDKVQCPSKHTGLLPYQSDCRKFINCFKGRGFIQVCASGTLFNSESLECDFPAKAVCASNEPEPADPYAINEVDGEVSLHKPYTHLDTEEFHHHNMKRAIQTVSQSRNNPHNYINNGGPQNVGMTEAILHDLNQAGTKSTARNADRAFTIDDDGKVLFNGNDDEKTNEKRQSNQKTEKVRCPPGHDGILPHPNSCRKYLSCANGQTFESDCAPGTLFNPDLSICDFPYNVDCDKDVLPPPSRDFRSRDTDTLTDSESQNNAQYSPDSLDNRIGFGHEPHAPYGSQNQQTPYGLCMAHSFASNRSSAVQKENDFLSEWLTHEEQVPSIMTSGVGVSVMGRPLWIWEGSEGAFVHQNWWPGWDSKVAMSPTPPSMRALCVLLKRFYDCPSKNTKVDPNTKQGATKQEKGIKCDSEYFFWDTADCGSLTHTHPYICKRFSIQIDLMTRLFILSSTTFIVPGKKPNSGQMVRLRGGSRPSEGFLELKSSVGTDWGLVCDKPNGWSMEEANVICRQLGYGGGADLTWQGRPSSSHNTTLKKPVVIKEVECSGRESSIMDCNITKGRACDVDKDSIWIRCLGNHASQCRPGEVSYSNKCYSLVIPSEEAPVNNETVGYSQSEAIKHCQTKGGHLLDITSQKENDFLSEWLTHEEQLPSIMTSGVGVSVMGRPLWFWEGSETFVHQNWWPANTLWFTKSTYTLWFTKSANTLWFTESTYTLWFTKSTNTIWFTKSTYTLWFTKSANTLWISKSANTLWFTKSTYTLWFTKSANTLWFTKSTYTLWFTKSTNTICFTKSTYTLWFTKSTYTLWFTKSANTLWFTKSTYTLWFTKSTNTIWITKSTNSLWITKSTNTLWFTKSTNPLWFTKSTNPLWFTKSANTLWITKSANTLWFTKSTYTLWFTKKNGCIKDKGKDYKGNANVTRLGFNCLSWDNPSVLSALEYEVSENARKALLTGHDHCRNPGGREDMPWCYILTNVGIVKDYCDIPSCRTKDTAKTIESRALDDESCGANLFQCEASDCIPKNWVCDGQAVSIFSLKLAVLNLSPNPLWFTKSANTLWITKSTNTLCQQGSTPTELSIHDKPPSNYYHPTSSGYIPKHGSPQQPNVQQGNPHDFKQPSEGYDRSQSKPFAPKDNKFNPQIEQTTSPDHYDLLPDQNETDYVYLQPTQDFDTQDLPQGRSYPVYSLNSKRDLKSKVPTANGIPTFIVPGKKPNSGQMVRLRGGSRPSEGFLELKSSVGTDWGLVCDKPNGWSMEEANVICRQLGYGGGADFTWQGRPSSSHNTTLKKPVVIKEVECSGRESSIMDCNITKGKTYIGIGYQLYIWGADLTWQGRPSSSHNTTLKKPVVIKKVECSGRESSIMDCNITKGRACDVDKDSIWIRCLGNHASQCRPGEVSYSNKCYSLVIPSEETPVNNETVGYSQSEAIKHCQTKGGHLIKDQTCFLSDQNIGTSGALSVNQPNWDYYELNAKSINCAGKFVCQNGKCIEKSDMCNGFNNCGDRSDEMSCPHLELGYKIRLTSGTNMTHLGRVEIRVFGEWGVVCDDKFGMKDADVICRELGFKMGAAETYTYTQSSTVNGSHPLPILMDDVECIGNETSLKDCPFNGWGIHDCSPEEVAGVTCSIPGLKCKTNFWMCQNGEECIPNAFLCDGTIDCLDGTDEEPKVCAKIRSTTPAPPKQSVQRIPKKG</sequence>
<dbReference type="STRING" id="121845.A0A3Q0ISX7"/>
<feature type="domain" description="SRCR" evidence="20">
    <location>
        <begin position="1600"/>
        <end position="1706"/>
    </location>
</feature>
<evidence type="ECO:0000256" key="7">
    <source>
        <dbReference type="ARBA" id="ARBA00022801"/>
    </source>
</evidence>
<feature type="domain" description="SRCR" evidence="20">
    <location>
        <begin position="556"/>
        <end position="664"/>
    </location>
</feature>
<keyword evidence="11 15" id="KW-1015">Disulfide bond</keyword>
<feature type="disulfide bond" evidence="14">
    <location>
        <begin position="1576"/>
        <end position="1591"/>
    </location>
</feature>
<evidence type="ECO:0000256" key="6">
    <source>
        <dbReference type="ARBA" id="ARBA00022737"/>
    </source>
</evidence>
<evidence type="ECO:0000256" key="14">
    <source>
        <dbReference type="PROSITE-ProRule" id="PRU00124"/>
    </source>
</evidence>
<feature type="domain" description="C-type lectin" evidence="18">
    <location>
        <begin position="678"/>
        <end position="795"/>
    </location>
</feature>
<dbReference type="Pfam" id="PF00051">
    <property type="entry name" value="Kringle"/>
    <property type="match status" value="1"/>
</dbReference>
<reference evidence="23" key="1">
    <citation type="submission" date="2025-08" db="UniProtKB">
        <authorList>
            <consortium name="RefSeq"/>
        </authorList>
    </citation>
    <scope>IDENTIFICATION</scope>
</reference>